<dbReference type="GO" id="GO:0016020">
    <property type="term" value="C:membrane"/>
    <property type="evidence" value="ECO:0007669"/>
    <property type="project" value="UniProtKB-SubCell"/>
</dbReference>
<keyword evidence="9" id="KW-1185">Reference proteome</keyword>
<sequence length="647" mass="72394">MARGMETVNISKAATTTNLFYLFFHGGKAAVVPFLTLFFRLVGLTPLEAGLIIAAKTLTGLIWAPLWARCATAYSRHRFVLMLSLFMMMLTYLSMPVLYTQISRPEDCRPHNTSRNDSAVGVNGMKPWVNNLLHPKHDEDTDSSNIKIISTPASTEVTSTTTFPTEVIPGNFSTTENETNTIEPTGAAFNDSLDGGNVTVSSPMPLNDKEQELYDLLSNVLGDVDISSPDFTADVLFEALQEKDPGRFTRKQTKQMFDTIKGQKKHVHRRSVDEEEKQPKNQFNAEIRKFGNKVTESLESIKSSLREDKLLLFLVILAVIVGGEIFSSPVEKVADDSWFDFLNRIDDLERYGQQRFWGSVAFVLVPITVTVAVNNTPCFLPYSIHHFLLHFYVFTICMCGALMVSCCYPVPPPATSHTSSKICKSLGLAFCDCRGFFFSVTLLLTGMAYASYHNFLFWRIQDLGGSEIVMGFCVSLSAFGEIPMLIFSNLLVKRVGHSWMVSLCLVILALRLLCYAFIPVAWAIAPVELTHGFTHTALWFAVLSHEDFNSAGSLDRSLRTVLSSLYFGVGFACGSIFSGFIYYVYGSAKLYWGLSAAIGVWMVLFSLVQRCLPKKEKIRYIKLLRNSDSDNSDDDDDDWLEMALKEH</sequence>
<feature type="transmembrane region" description="Helical" evidence="6">
    <location>
        <begin position="79"/>
        <end position="99"/>
    </location>
</feature>
<gene>
    <name evidence="8" type="ORF">ElyMa_004459300</name>
</gene>
<feature type="transmembrane region" description="Helical" evidence="6">
    <location>
        <begin position="591"/>
        <end position="612"/>
    </location>
</feature>
<comment type="subcellular location">
    <subcellularLocation>
        <location evidence="1">Membrane</location>
        <topology evidence="1">Multi-pass membrane protein</topology>
    </subcellularLocation>
</comment>
<feature type="domain" description="Major facilitator superfamily associated" evidence="7">
    <location>
        <begin position="18"/>
        <end position="591"/>
    </location>
</feature>
<evidence type="ECO:0000256" key="1">
    <source>
        <dbReference type="ARBA" id="ARBA00004141"/>
    </source>
</evidence>
<keyword evidence="3 6" id="KW-0812">Transmembrane</keyword>
<reference evidence="8 9" key="1">
    <citation type="journal article" date="2021" name="Elife">
        <title>Chloroplast acquisition without the gene transfer in kleptoplastic sea slugs, Plakobranchus ocellatus.</title>
        <authorList>
            <person name="Maeda T."/>
            <person name="Takahashi S."/>
            <person name="Yoshida T."/>
            <person name="Shimamura S."/>
            <person name="Takaki Y."/>
            <person name="Nagai Y."/>
            <person name="Toyoda A."/>
            <person name="Suzuki Y."/>
            <person name="Arimoto A."/>
            <person name="Ishii H."/>
            <person name="Satoh N."/>
            <person name="Nishiyama T."/>
            <person name="Hasebe M."/>
            <person name="Maruyama T."/>
            <person name="Minagawa J."/>
            <person name="Obokata J."/>
            <person name="Shigenobu S."/>
        </authorList>
    </citation>
    <scope>NUCLEOTIDE SEQUENCE [LARGE SCALE GENOMIC DNA]</scope>
</reference>
<evidence type="ECO:0000256" key="3">
    <source>
        <dbReference type="ARBA" id="ARBA00022692"/>
    </source>
</evidence>
<proteinExistence type="inferred from homology"/>
<evidence type="ECO:0000256" key="6">
    <source>
        <dbReference type="SAM" id="Phobius"/>
    </source>
</evidence>
<dbReference type="InterPro" id="IPR024989">
    <property type="entry name" value="MFS_assoc_dom"/>
</dbReference>
<dbReference type="PANTHER" id="PTHR16172:SF41">
    <property type="entry name" value="MAJOR FACILITATOR SUPERFAMILY DOMAIN-CONTAINING PROTEIN 6-LIKE"/>
    <property type="match status" value="1"/>
</dbReference>
<dbReference type="SUPFAM" id="SSF103473">
    <property type="entry name" value="MFS general substrate transporter"/>
    <property type="match status" value="2"/>
</dbReference>
<feature type="transmembrane region" description="Helical" evidence="6">
    <location>
        <begin position="49"/>
        <end position="67"/>
    </location>
</feature>
<feature type="transmembrane region" description="Helical" evidence="6">
    <location>
        <begin position="499"/>
        <end position="525"/>
    </location>
</feature>
<organism evidence="8 9">
    <name type="scientific">Elysia marginata</name>
    <dbReference type="NCBI Taxonomy" id="1093978"/>
    <lineage>
        <taxon>Eukaryota</taxon>
        <taxon>Metazoa</taxon>
        <taxon>Spiralia</taxon>
        <taxon>Lophotrochozoa</taxon>
        <taxon>Mollusca</taxon>
        <taxon>Gastropoda</taxon>
        <taxon>Heterobranchia</taxon>
        <taxon>Euthyneura</taxon>
        <taxon>Panpulmonata</taxon>
        <taxon>Sacoglossa</taxon>
        <taxon>Placobranchoidea</taxon>
        <taxon>Plakobranchidae</taxon>
        <taxon>Elysia</taxon>
    </lineage>
</organism>
<comment type="caution">
    <text evidence="8">The sequence shown here is derived from an EMBL/GenBank/DDBJ whole genome shotgun (WGS) entry which is preliminary data.</text>
</comment>
<keyword evidence="4 6" id="KW-1133">Transmembrane helix</keyword>
<feature type="transmembrane region" description="Helical" evidence="6">
    <location>
        <begin position="565"/>
        <end position="585"/>
    </location>
</feature>
<feature type="transmembrane region" description="Helical" evidence="6">
    <location>
        <begin position="20"/>
        <end position="42"/>
    </location>
</feature>
<evidence type="ECO:0000313" key="9">
    <source>
        <dbReference type="Proteomes" id="UP000762676"/>
    </source>
</evidence>
<feature type="transmembrane region" description="Helical" evidence="6">
    <location>
        <begin position="387"/>
        <end position="411"/>
    </location>
</feature>
<dbReference type="Gene3D" id="1.20.1250.20">
    <property type="entry name" value="MFS general substrate transporter like domains"/>
    <property type="match status" value="2"/>
</dbReference>
<dbReference type="Pfam" id="PF12832">
    <property type="entry name" value="MFS_1_like"/>
    <property type="match status" value="1"/>
</dbReference>
<feature type="transmembrane region" description="Helical" evidence="6">
    <location>
        <begin position="436"/>
        <end position="456"/>
    </location>
</feature>
<evidence type="ECO:0000256" key="2">
    <source>
        <dbReference type="ARBA" id="ARBA00005241"/>
    </source>
</evidence>
<evidence type="ECO:0000313" key="8">
    <source>
        <dbReference type="EMBL" id="GFR96731.1"/>
    </source>
</evidence>
<accession>A0AAV4HFU8</accession>
<name>A0AAV4HFU8_9GAST</name>
<comment type="similarity">
    <text evidence="2">Belongs to the major facilitator superfamily. MFSD6 family.</text>
</comment>
<dbReference type="InterPro" id="IPR051717">
    <property type="entry name" value="MFS_MFSD6"/>
</dbReference>
<feature type="transmembrane region" description="Helical" evidence="6">
    <location>
        <begin position="468"/>
        <end position="487"/>
    </location>
</feature>
<dbReference type="PANTHER" id="PTHR16172">
    <property type="entry name" value="MAJOR FACILITATOR SUPERFAMILY DOMAIN-CONTAINING PROTEIN 6-LIKE"/>
    <property type="match status" value="1"/>
</dbReference>
<dbReference type="Proteomes" id="UP000762676">
    <property type="component" value="Unassembled WGS sequence"/>
</dbReference>
<dbReference type="AlphaFoldDB" id="A0AAV4HFU8"/>
<feature type="transmembrane region" description="Helical" evidence="6">
    <location>
        <begin position="356"/>
        <end position="375"/>
    </location>
</feature>
<evidence type="ECO:0000256" key="4">
    <source>
        <dbReference type="ARBA" id="ARBA00022989"/>
    </source>
</evidence>
<feature type="transmembrane region" description="Helical" evidence="6">
    <location>
        <begin position="310"/>
        <end position="330"/>
    </location>
</feature>
<evidence type="ECO:0000256" key="5">
    <source>
        <dbReference type="ARBA" id="ARBA00023136"/>
    </source>
</evidence>
<dbReference type="InterPro" id="IPR036259">
    <property type="entry name" value="MFS_trans_sf"/>
</dbReference>
<evidence type="ECO:0000259" key="7">
    <source>
        <dbReference type="Pfam" id="PF12832"/>
    </source>
</evidence>
<protein>
    <submittedName>
        <fullName evidence="8">Major facilitator superfamily domain-containing protein 6-like protein B</fullName>
    </submittedName>
</protein>
<keyword evidence="5 6" id="KW-0472">Membrane</keyword>
<dbReference type="EMBL" id="BMAT01009012">
    <property type="protein sequence ID" value="GFR96731.1"/>
    <property type="molecule type" value="Genomic_DNA"/>
</dbReference>